<feature type="region of interest" description="Disordered" evidence="1">
    <location>
        <begin position="1"/>
        <end position="34"/>
    </location>
</feature>
<evidence type="ECO:0000313" key="5">
    <source>
        <dbReference type="EMBL" id="CAG9092230.1"/>
    </source>
</evidence>
<evidence type="ECO:0000313" key="4">
    <source>
        <dbReference type="EMBL" id="CAD5213271.1"/>
    </source>
</evidence>
<reference evidence="8" key="1">
    <citation type="submission" date="2016-11" db="UniProtKB">
        <authorList>
            <consortium name="WormBaseParasite"/>
        </authorList>
    </citation>
    <scope>IDENTIFICATION</scope>
</reference>
<keyword evidence="2" id="KW-0812">Transmembrane</keyword>
<keyword evidence="2" id="KW-0472">Membrane</keyword>
<evidence type="ECO:0000313" key="6">
    <source>
        <dbReference type="Proteomes" id="UP000095284"/>
    </source>
</evidence>
<dbReference type="Pfam" id="PF03407">
    <property type="entry name" value="Nucleotid_trans"/>
    <property type="match status" value="1"/>
</dbReference>
<evidence type="ECO:0000256" key="2">
    <source>
        <dbReference type="SAM" id="Phobius"/>
    </source>
</evidence>
<dbReference type="Proteomes" id="UP000582659">
    <property type="component" value="Unassembled WGS sequence"/>
</dbReference>
<evidence type="ECO:0000259" key="3">
    <source>
        <dbReference type="Pfam" id="PF03407"/>
    </source>
</evidence>
<feature type="compositionally biased region" description="Polar residues" evidence="1">
    <location>
        <begin position="12"/>
        <end position="32"/>
    </location>
</feature>
<dbReference type="WBParaSite" id="BXY_0590800.1">
    <property type="protein sequence ID" value="BXY_0590800.1"/>
    <property type="gene ID" value="BXY_0590800"/>
</dbReference>
<gene>
    <name evidence="4" type="ORF">BXYJ_LOCUS2942</name>
</gene>
<feature type="domain" description="Nucleotide-diphospho-sugar transferase" evidence="3">
    <location>
        <begin position="170"/>
        <end position="366"/>
    </location>
</feature>
<dbReference type="Proteomes" id="UP000095284">
    <property type="component" value="Unplaced"/>
</dbReference>
<proteinExistence type="predicted"/>
<accession>A0A1I7RYU0</accession>
<dbReference type="EMBL" id="CAJFCV020000002">
    <property type="protein sequence ID" value="CAG9092230.1"/>
    <property type="molecule type" value="Genomic_DNA"/>
</dbReference>
<protein>
    <submittedName>
        <fullName evidence="4">(pine wood nematode) hypothetical protein</fullName>
    </submittedName>
</protein>
<organism evidence="6 8">
    <name type="scientific">Bursaphelenchus xylophilus</name>
    <name type="common">Pinewood nematode worm</name>
    <name type="synonym">Aphelenchoides xylophilus</name>
    <dbReference type="NCBI Taxonomy" id="6326"/>
    <lineage>
        <taxon>Eukaryota</taxon>
        <taxon>Metazoa</taxon>
        <taxon>Ecdysozoa</taxon>
        <taxon>Nematoda</taxon>
        <taxon>Chromadorea</taxon>
        <taxon>Rhabditida</taxon>
        <taxon>Tylenchina</taxon>
        <taxon>Tylenchomorpha</taxon>
        <taxon>Aphelenchoidea</taxon>
        <taxon>Aphelenchoididae</taxon>
        <taxon>Bursaphelenchus</taxon>
    </lineage>
</organism>
<dbReference type="OrthoDB" id="5836963at2759"/>
<dbReference type="InterPro" id="IPR005069">
    <property type="entry name" value="Nucl-diP-sugar_transferase"/>
</dbReference>
<evidence type="ECO:0000256" key="1">
    <source>
        <dbReference type="SAM" id="MobiDB-lite"/>
    </source>
</evidence>
<evidence type="ECO:0000313" key="7">
    <source>
        <dbReference type="Proteomes" id="UP000659654"/>
    </source>
</evidence>
<sequence>MITETEVRQRQPKTANVATTSKENGNVTSVDSSDNDWEMVGESKSLKSFEDHLQDAVHDSVKQVIPSTYIRKTVPKRFFRGCCTGMAIFWFVIGVLVLRKTERATTAVRYIKQHGHTVGLDTIERSPEFAELIETLDKEFTRPPAIFLLNQYALNMTFNFLCNTQEFEGAHDRFIFVTLDSVARDTLKEYWPNVRQFYWPTPSLYKPFSFAEGPYQTIYLLRANIGIALLKRGKSFWMMQQDTFWRRNLFELNLEDDHSFDGLFDQIGKDESSQRAEWVNGANFFIHANNYTLEFFEAMAGKLAHWYAPDMGIMIHQCHTWGRPKCQYISHKIGHSWEWMYTDQKDPPYILQLDCETDGGSKLQQLARFGFYFTKPDGRTCNPEAVQKARERMDRGEVKVDDEKSWLTLSWGRFQFRLYWWLVDHMLMTPIIGPMLKPYLPLVGYILMITM</sequence>
<dbReference type="AlphaFoldDB" id="A0A1I7RYU0"/>
<reference evidence="5" key="2">
    <citation type="submission" date="2020-08" db="EMBL/GenBank/DDBJ databases">
        <authorList>
            <person name="Kikuchi T."/>
        </authorList>
    </citation>
    <scope>NUCLEOTIDE SEQUENCE</scope>
    <source>
        <strain evidence="4">Ka4C1</strain>
    </source>
</reference>
<dbReference type="Proteomes" id="UP000659654">
    <property type="component" value="Unassembled WGS sequence"/>
</dbReference>
<dbReference type="PANTHER" id="PTHR31967:SF10">
    <property type="entry name" value="NUCLEOTIDE-DIPHOSPHO-SUGAR TRANSFERASE DOMAIN-CONTAINING PROTEIN"/>
    <property type="match status" value="1"/>
</dbReference>
<evidence type="ECO:0000313" key="8">
    <source>
        <dbReference type="WBParaSite" id="BXY_0590800.1"/>
    </source>
</evidence>
<keyword evidence="7" id="KW-1185">Reference proteome</keyword>
<feature type="transmembrane region" description="Helical" evidence="2">
    <location>
        <begin position="78"/>
        <end position="98"/>
    </location>
</feature>
<dbReference type="eggNOG" id="ENOG502RPCK">
    <property type="taxonomic scope" value="Eukaryota"/>
</dbReference>
<name>A0A1I7RYU0_BURXY</name>
<dbReference type="PANTHER" id="PTHR31967">
    <property type="entry name" value="GROUNDHOG (HEDGEHOG-LIKE FAMILY)-RELATED"/>
    <property type="match status" value="1"/>
</dbReference>
<dbReference type="EMBL" id="CAJFDI010000002">
    <property type="protein sequence ID" value="CAD5213271.1"/>
    <property type="molecule type" value="Genomic_DNA"/>
</dbReference>
<keyword evidence="2" id="KW-1133">Transmembrane helix</keyword>